<protein>
    <submittedName>
        <fullName evidence="2">Uncharacterized protein</fullName>
    </submittedName>
</protein>
<dbReference type="AlphaFoldDB" id="A0AAD7DPJ1"/>
<dbReference type="Proteomes" id="UP001221757">
    <property type="component" value="Unassembled WGS sequence"/>
</dbReference>
<evidence type="ECO:0000256" key="1">
    <source>
        <dbReference type="SAM" id="MobiDB-lite"/>
    </source>
</evidence>
<proteinExistence type="predicted"/>
<evidence type="ECO:0000313" key="2">
    <source>
        <dbReference type="EMBL" id="KAJ7695122.1"/>
    </source>
</evidence>
<name>A0AAD7DPJ1_MYCRO</name>
<comment type="caution">
    <text evidence="2">The sequence shown here is derived from an EMBL/GenBank/DDBJ whole genome shotgun (WGS) entry which is preliminary data.</text>
</comment>
<organism evidence="2 3">
    <name type="scientific">Mycena rosella</name>
    <name type="common">Pink bonnet</name>
    <name type="synonym">Agaricus rosellus</name>
    <dbReference type="NCBI Taxonomy" id="1033263"/>
    <lineage>
        <taxon>Eukaryota</taxon>
        <taxon>Fungi</taxon>
        <taxon>Dikarya</taxon>
        <taxon>Basidiomycota</taxon>
        <taxon>Agaricomycotina</taxon>
        <taxon>Agaricomycetes</taxon>
        <taxon>Agaricomycetidae</taxon>
        <taxon>Agaricales</taxon>
        <taxon>Marasmiineae</taxon>
        <taxon>Mycenaceae</taxon>
        <taxon>Mycena</taxon>
    </lineage>
</organism>
<keyword evidence="3" id="KW-1185">Reference proteome</keyword>
<dbReference type="EMBL" id="JARKIE010000039">
    <property type="protein sequence ID" value="KAJ7695122.1"/>
    <property type="molecule type" value="Genomic_DNA"/>
</dbReference>
<evidence type="ECO:0000313" key="3">
    <source>
        <dbReference type="Proteomes" id="UP001221757"/>
    </source>
</evidence>
<accession>A0AAD7DPJ1</accession>
<sequence length="56" mass="6654">MPRHPICSDSHTRQMQGQRQSWDSFRRFGDPVVLRLARCVRWIPNPRGAQMRVHVV</sequence>
<gene>
    <name evidence="2" type="ORF">B0H17DRAFT_1056484</name>
</gene>
<feature type="region of interest" description="Disordered" evidence="1">
    <location>
        <begin position="1"/>
        <end position="21"/>
    </location>
</feature>
<reference evidence="2" key="1">
    <citation type="submission" date="2023-03" db="EMBL/GenBank/DDBJ databases">
        <title>Massive genome expansion in bonnet fungi (Mycena s.s.) driven by repeated elements and novel gene families across ecological guilds.</title>
        <authorList>
            <consortium name="Lawrence Berkeley National Laboratory"/>
            <person name="Harder C.B."/>
            <person name="Miyauchi S."/>
            <person name="Viragh M."/>
            <person name="Kuo A."/>
            <person name="Thoen E."/>
            <person name="Andreopoulos B."/>
            <person name="Lu D."/>
            <person name="Skrede I."/>
            <person name="Drula E."/>
            <person name="Henrissat B."/>
            <person name="Morin E."/>
            <person name="Kohler A."/>
            <person name="Barry K."/>
            <person name="LaButti K."/>
            <person name="Morin E."/>
            <person name="Salamov A."/>
            <person name="Lipzen A."/>
            <person name="Mereny Z."/>
            <person name="Hegedus B."/>
            <person name="Baldrian P."/>
            <person name="Stursova M."/>
            <person name="Weitz H."/>
            <person name="Taylor A."/>
            <person name="Grigoriev I.V."/>
            <person name="Nagy L.G."/>
            <person name="Martin F."/>
            <person name="Kauserud H."/>
        </authorList>
    </citation>
    <scope>NUCLEOTIDE SEQUENCE</scope>
    <source>
        <strain evidence="2">CBHHK067</strain>
    </source>
</reference>